<organism evidence="1 2">
    <name type="scientific">Trifolium medium</name>
    <dbReference type="NCBI Taxonomy" id="97028"/>
    <lineage>
        <taxon>Eukaryota</taxon>
        <taxon>Viridiplantae</taxon>
        <taxon>Streptophyta</taxon>
        <taxon>Embryophyta</taxon>
        <taxon>Tracheophyta</taxon>
        <taxon>Spermatophyta</taxon>
        <taxon>Magnoliopsida</taxon>
        <taxon>eudicotyledons</taxon>
        <taxon>Gunneridae</taxon>
        <taxon>Pentapetalae</taxon>
        <taxon>rosids</taxon>
        <taxon>fabids</taxon>
        <taxon>Fabales</taxon>
        <taxon>Fabaceae</taxon>
        <taxon>Papilionoideae</taxon>
        <taxon>50 kb inversion clade</taxon>
        <taxon>NPAAA clade</taxon>
        <taxon>Hologalegina</taxon>
        <taxon>IRL clade</taxon>
        <taxon>Trifolieae</taxon>
        <taxon>Trifolium</taxon>
    </lineage>
</organism>
<accession>A0A392T6L4</accession>
<evidence type="ECO:0000313" key="2">
    <source>
        <dbReference type="Proteomes" id="UP000265520"/>
    </source>
</evidence>
<sequence length="61" mass="6739">MPNNIGKLNKLQSLTYFIVEEQNGSDLKELEKLNHLHGSIYIEGLGNVIDPADAAMANLKD</sequence>
<evidence type="ECO:0000313" key="1">
    <source>
        <dbReference type="EMBL" id="MCI56741.1"/>
    </source>
</evidence>
<name>A0A392T6L4_9FABA</name>
<feature type="non-terminal residue" evidence="1">
    <location>
        <position position="61"/>
    </location>
</feature>
<reference evidence="1 2" key="1">
    <citation type="journal article" date="2018" name="Front. Plant Sci.">
        <title>Red Clover (Trifolium pratense) and Zigzag Clover (T. medium) - A Picture of Genomic Similarities and Differences.</title>
        <authorList>
            <person name="Dluhosova J."/>
            <person name="Istvanek J."/>
            <person name="Nedelnik J."/>
            <person name="Repkova J."/>
        </authorList>
    </citation>
    <scope>NUCLEOTIDE SEQUENCE [LARGE SCALE GENOMIC DNA]</scope>
    <source>
        <strain evidence="2">cv. 10/8</strain>
        <tissue evidence="1">Leaf</tissue>
    </source>
</reference>
<dbReference type="Proteomes" id="UP000265520">
    <property type="component" value="Unassembled WGS sequence"/>
</dbReference>
<dbReference type="EMBL" id="LXQA010517381">
    <property type="protein sequence ID" value="MCI56741.1"/>
    <property type="molecule type" value="Genomic_DNA"/>
</dbReference>
<dbReference type="AlphaFoldDB" id="A0A392T6L4"/>
<comment type="caution">
    <text evidence="1">The sequence shown here is derived from an EMBL/GenBank/DDBJ whole genome shotgun (WGS) entry which is preliminary data.</text>
</comment>
<keyword evidence="2" id="KW-1185">Reference proteome</keyword>
<proteinExistence type="predicted"/>
<protein>
    <submittedName>
        <fullName evidence="1">CC-NBS-LRR resistance protein</fullName>
    </submittedName>
</protein>